<dbReference type="InterPro" id="IPR017592">
    <property type="entry name" value="Pilus_assmbl_Flp-typ_CpaB"/>
</dbReference>
<evidence type="ECO:0000259" key="2">
    <source>
        <dbReference type="SMART" id="SM00858"/>
    </source>
</evidence>
<dbReference type="EMBL" id="JASSVS010000005">
    <property type="protein sequence ID" value="MDL0431877.1"/>
    <property type="molecule type" value="Genomic_DNA"/>
</dbReference>
<comment type="caution">
    <text evidence="3">The sequence shown here is derived from an EMBL/GenBank/DDBJ whole genome shotgun (WGS) entry which is preliminary data.</text>
</comment>
<dbReference type="Pfam" id="PF08666">
    <property type="entry name" value="SAF"/>
    <property type="match status" value="1"/>
</dbReference>
<dbReference type="RefSeq" id="WP_285391013.1">
    <property type="nucleotide sequence ID" value="NZ_JASSVS010000005.1"/>
</dbReference>
<gene>
    <name evidence="3" type="primary">cpaB</name>
    <name evidence="3" type="ORF">QPM17_12100</name>
</gene>
<evidence type="ECO:0000313" key="4">
    <source>
        <dbReference type="Proteomes" id="UP001227964"/>
    </source>
</evidence>
<protein>
    <submittedName>
        <fullName evidence="3">Flp pilus assembly protein CpaB</fullName>
    </submittedName>
</protein>
<dbReference type="SMART" id="SM00858">
    <property type="entry name" value="SAF"/>
    <property type="match status" value="1"/>
</dbReference>
<dbReference type="Proteomes" id="UP001227964">
    <property type="component" value="Unassembled WGS sequence"/>
</dbReference>
<feature type="region of interest" description="Disordered" evidence="1">
    <location>
        <begin position="249"/>
        <end position="269"/>
    </location>
</feature>
<dbReference type="Pfam" id="PF16976">
    <property type="entry name" value="RcpC"/>
    <property type="match status" value="1"/>
</dbReference>
<dbReference type="NCBIfam" id="TIGR03177">
    <property type="entry name" value="pilus_cpaB"/>
    <property type="match status" value="1"/>
</dbReference>
<feature type="domain" description="SAF" evidence="2">
    <location>
        <begin position="53"/>
        <end position="113"/>
    </location>
</feature>
<evidence type="ECO:0000256" key="1">
    <source>
        <dbReference type="SAM" id="MobiDB-lite"/>
    </source>
</evidence>
<name>A0ABT7IDL4_9GAMM</name>
<accession>A0ABT7IDL4</accession>
<evidence type="ECO:0000313" key="3">
    <source>
        <dbReference type="EMBL" id="MDL0431877.1"/>
    </source>
</evidence>
<feature type="compositionally biased region" description="Pro residues" evidence="1">
    <location>
        <begin position="251"/>
        <end position="267"/>
    </location>
</feature>
<sequence>MNKRLIYALPATVLALVALGLAIVGLLSAKGQPDKPTQNPVAAAEQVPERPEYRYLVAIEALSPGDTMEKDGFVSVSSLDPVPDAIRADDAPFGQTIKTSLAAGQTLTEANMRNDSVLETLVPQDHKAMAVAVDEVSGVGGLLRPGDRVDVTASFRRADNDRPAALKLLSNVLVLAVRGVPYNGEAGEDNDPRRNNTVVLSVPEAKVSRLLLASSEGSVRLVAVSPRQEVAEQAEEEDSTIKAVYLEDLFPAPPKPAPTRRTAPPPSTRVQVFEGTQSRSVYVR</sequence>
<dbReference type="InterPro" id="IPR013974">
    <property type="entry name" value="SAF"/>
</dbReference>
<keyword evidence="4" id="KW-1185">Reference proteome</keyword>
<reference evidence="3 4" key="1">
    <citation type="submission" date="2023-06" db="EMBL/GenBank/DDBJ databases">
        <title>Marinobacter azerbaijanicus a moderately halophilic, isolated from Urmia Lake in Azerbaijan region of Iran.</title>
        <authorList>
            <person name="Sanchez-Porro C."/>
            <person name="Aghdam E.M."/>
            <person name="Saheb S.M."/>
            <person name="Tarhriz V."/>
            <person name="Kazemi E."/>
            <person name="Ammozegar M.A."/>
            <person name="Ventosa A."/>
            <person name="Hejazi M.S."/>
        </authorList>
    </citation>
    <scope>NUCLEOTIDE SEQUENCE [LARGE SCALE GENOMIC DNA]</scope>
    <source>
        <strain evidence="3 4">TBZ242</strain>
    </source>
</reference>
<organism evidence="3 4">
    <name type="scientific">Marinobacter azerbaijanicus</name>
    <dbReference type="NCBI Taxonomy" id="3050455"/>
    <lineage>
        <taxon>Bacteria</taxon>
        <taxon>Pseudomonadati</taxon>
        <taxon>Pseudomonadota</taxon>
        <taxon>Gammaproteobacteria</taxon>
        <taxon>Pseudomonadales</taxon>
        <taxon>Marinobacteraceae</taxon>
        <taxon>Marinobacter</taxon>
    </lineage>
</organism>
<dbReference type="InterPro" id="IPR031571">
    <property type="entry name" value="RcpC_dom"/>
</dbReference>
<proteinExistence type="predicted"/>